<dbReference type="Pfam" id="PF22178">
    <property type="entry name" value="Gp5_trimer_C"/>
    <property type="match status" value="1"/>
</dbReference>
<dbReference type="InterPro" id="IPR006531">
    <property type="entry name" value="Gp5/Vgr_OB"/>
</dbReference>
<protein>
    <submittedName>
        <fullName evidence="6">Type VI secretion system Vgr family protein</fullName>
    </submittedName>
</protein>
<reference evidence="6 7" key="1">
    <citation type="submission" date="2024-10" db="EMBL/GenBank/DDBJ databases">
        <title>Paracoccus drimophilus sp. nov., a novel bacterium from corn roots in Hunan.</title>
        <authorList>
            <person name="Li X."/>
        </authorList>
    </citation>
    <scope>NUCLEOTIDE SEQUENCE [LARGE SCALE GENOMIC DNA]</scope>
    <source>
        <strain evidence="6 7">NGMCC 1.201697</strain>
    </source>
</reference>
<dbReference type="Gene3D" id="2.40.50.230">
    <property type="entry name" value="Gp5 N-terminal domain"/>
    <property type="match status" value="1"/>
</dbReference>
<keyword evidence="7" id="KW-1185">Reference proteome</keyword>
<comment type="caution">
    <text evidence="6">The sequence shown here is derived from an EMBL/GenBank/DDBJ whole genome shotgun (WGS) entry which is preliminary data.</text>
</comment>
<gene>
    <name evidence="6" type="ORF">ACHFJ0_03595</name>
</gene>
<feature type="domain" description="Gp5/Type VI secretion system Vgr protein OB-fold" evidence="4">
    <location>
        <begin position="393"/>
        <end position="462"/>
    </location>
</feature>
<dbReference type="Pfam" id="PF05954">
    <property type="entry name" value="Phage_GPD"/>
    <property type="match status" value="1"/>
</dbReference>
<dbReference type="RefSeq" id="WP_395131963.1">
    <property type="nucleotide sequence ID" value="NZ_JBIMPR010000002.1"/>
</dbReference>
<evidence type="ECO:0000259" key="5">
    <source>
        <dbReference type="Pfam" id="PF22178"/>
    </source>
</evidence>
<accession>A0ABW7LHQ3</accession>
<dbReference type="SUPFAM" id="SSF69279">
    <property type="entry name" value="Phage tail proteins"/>
    <property type="match status" value="2"/>
</dbReference>
<evidence type="ECO:0000256" key="2">
    <source>
        <dbReference type="ARBA" id="ARBA00005558"/>
    </source>
</evidence>
<dbReference type="InterPro" id="IPR006533">
    <property type="entry name" value="T6SS_Vgr_RhsGE"/>
</dbReference>
<evidence type="ECO:0000313" key="7">
    <source>
        <dbReference type="Proteomes" id="UP001609376"/>
    </source>
</evidence>
<evidence type="ECO:0000256" key="1">
    <source>
        <dbReference type="ARBA" id="ARBA00004613"/>
    </source>
</evidence>
<dbReference type="Proteomes" id="UP001609376">
    <property type="component" value="Unassembled WGS sequence"/>
</dbReference>
<evidence type="ECO:0000313" key="6">
    <source>
        <dbReference type="EMBL" id="MFH5773309.1"/>
    </source>
</evidence>
<comment type="subcellular location">
    <subcellularLocation>
        <location evidence="1">Secreted</location>
    </subcellularLocation>
</comment>
<dbReference type="InterPro" id="IPR017847">
    <property type="entry name" value="T6SS_RhsGE_Vgr_subset"/>
</dbReference>
<dbReference type="NCBIfam" id="TIGR03361">
    <property type="entry name" value="VI_Rhs_Vgr"/>
    <property type="match status" value="1"/>
</dbReference>
<keyword evidence="3" id="KW-0964">Secreted</keyword>
<organism evidence="6 7">
    <name type="scientific">Paracoccus broussonetiae subsp. drimophilus</name>
    <dbReference type="NCBI Taxonomy" id="3373869"/>
    <lineage>
        <taxon>Bacteria</taxon>
        <taxon>Pseudomonadati</taxon>
        <taxon>Pseudomonadota</taxon>
        <taxon>Alphaproteobacteria</taxon>
        <taxon>Rhodobacterales</taxon>
        <taxon>Paracoccaceae</taxon>
        <taxon>Paracoccus</taxon>
        <taxon>Paracoccus broussonetiae</taxon>
    </lineage>
</organism>
<name>A0ABW7LHQ3_9RHOB</name>
<sequence>MGNKLFLNVMGEGPVEGLQVRRALVLEGLSQITETRIEVLSKDRSLVLGDFVGKALDLSIESENGDVSRVFRGLCISAEYRGVWRAYGRYLLEARSRIWLLGRTKECRVFQNESTPEIVQKVLGDYGLSGSLKNRLTQQYERRDYCLQYRETDFDFLSRLMEEEGISYYFTHEGQTETMVLVDAISGHDPMPGEALEYDDDLTNNVPQQNRVRDLHGMAALTTGKVTLADQNFEKSNAKLMAVQALPKGRHSHREYENYLSPGHFRETGLGKARARVLMEAEAARHALWSGVTSDMRLAAGSTTQINHHPQNAPDGEYLVTTTSHAFQTDPTEVDPPEDILPLPSEMRTDANMTRFGSIPKSVQFRAPLLTPWPEVPGVMTATVVGPAGEEIHTDKYGRVRVQFFWDRLGKMDDKAGIFVRVVQPWTGKSWGMVSIPRIGQEVLVGFENGDPDRPIILGMLYNANTMPPWTLPANQTQSGIKTNSSKEGGGFNELMFEDKKGEELVRFQAEKDYTQIVKNNATITVGPEKQDKGDMTLTVHRNLTETLKTGDHSFTVAEGNQTIAIKKDKTETIEGKSDLKVTGNVTAIVERGNVSETVQTGNVTHDVSQGNFSLTTALGKIKLEAMQEILLQVGASSIKIDQTGVTVKGAMIKVEGTAMIEAKAPMTTVKGDAILILKGALTMIN</sequence>
<dbReference type="InterPro" id="IPR037026">
    <property type="entry name" value="Vgr_OB-fold_dom_sf"/>
</dbReference>
<dbReference type="SUPFAM" id="SSF69255">
    <property type="entry name" value="gp5 N-terminal domain-like"/>
    <property type="match status" value="1"/>
</dbReference>
<evidence type="ECO:0000256" key="3">
    <source>
        <dbReference type="ARBA" id="ARBA00022525"/>
    </source>
</evidence>
<dbReference type="NCBIfam" id="TIGR01646">
    <property type="entry name" value="vgr_GE"/>
    <property type="match status" value="1"/>
</dbReference>
<evidence type="ECO:0000259" key="4">
    <source>
        <dbReference type="Pfam" id="PF04717"/>
    </source>
</evidence>
<dbReference type="Gene3D" id="3.55.50.10">
    <property type="entry name" value="Baseplate protein-like domains"/>
    <property type="match status" value="1"/>
</dbReference>
<dbReference type="Gene3D" id="4.10.220.110">
    <property type="match status" value="1"/>
</dbReference>
<dbReference type="PANTHER" id="PTHR32305">
    <property type="match status" value="1"/>
</dbReference>
<dbReference type="EMBL" id="JBIMPR010000002">
    <property type="protein sequence ID" value="MFH5773309.1"/>
    <property type="molecule type" value="Genomic_DNA"/>
</dbReference>
<proteinExistence type="inferred from homology"/>
<comment type="similarity">
    <text evidence="2">Belongs to the VgrG protein family.</text>
</comment>
<dbReference type="InterPro" id="IPR050708">
    <property type="entry name" value="T6SS_VgrG/RHS"/>
</dbReference>
<dbReference type="Pfam" id="PF04717">
    <property type="entry name" value="Phage_base_V"/>
    <property type="match status" value="1"/>
</dbReference>
<dbReference type="Gene3D" id="2.30.110.50">
    <property type="match status" value="1"/>
</dbReference>
<dbReference type="InterPro" id="IPR054030">
    <property type="entry name" value="Gp5_Vgr_C"/>
</dbReference>
<feature type="domain" description="Gp5/Type VI secretion system Vgr C-terminal trimerisation" evidence="5">
    <location>
        <begin position="479"/>
        <end position="590"/>
    </location>
</feature>
<dbReference type="PANTHER" id="PTHR32305:SF15">
    <property type="entry name" value="PROTEIN RHSA-RELATED"/>
    <property type="match status" value="1"/>
</dbReference>
<dbReference type="SUPFAM" id="SSF69349">
    <property type="entry name" value="Phage fibre proteins"/>
    <property type="match status" value="1"/>
</dbReference>